<protein>
    <submittedName>
        <fullName evidence="1">DUF429 domain-containing protein</fullName>
    </submittedName>
</protein>
<dbReference type="AlphaFoldDB" id="A0A497F0G0"/>
<dbReference type="EMBL" id="QMRA01000098">
    <property type="protein sequence ID" value="RLE52782.1"/>
    <property type="molecule type" value="Genomic_DNA"/>
</dbReference>
<sequence>MISMGIDLAGVENRPTGLCILIDNVVKVSLVYTDDEIILEALRERPDIIAIDAPLALPKGKTLNSKNCIRKCDRALRKMGIKFFPINFGGMRKLTIRGINLRAKLSNLGFKVIETYPGAAQEILGLPRAKKDFEALRRGLIEMFNLKGDIAKRISQHEIDAVTCAIVGRLYLEGKYIALGDPEEILMILPSPFNTKL</sequence>
<dbReference type="InterPro" id="IPR018036">
    <property type="entry name" value="DUF429_subgr"/>
</dbReference>
<accession>A0A497F0G0</accession>
<dbReference type="Pfam" id="PF04250">
    <property type="entry name" value="DUF429"/>
    <property type="match status" value="1"/>
</dbReference>
<proteinExistence type="predicted"/>
<reference evidence="1 2" key="1">
    <citation type="submission" date="2018-06" db="EMBL/GenBank/DDBJ databases">
        <title>Extensive metabolic versatility and redundancy in microbially diverse, dynamic hydrothermal sediments.</title>
        <authorList>
            <person name="Dombrowski N."/>
            <person name="Teske A."/>
            <person name="Baker B.J."/>
        </authorList>
    </citation>
    <scope>NUCLEOTIDE SEQUENCE [LARGE SCALE GENOMIC DNA]</scope>
    <source>
        <strain evidence="1">B20_G2</strain>
    </source>
</reference>
<gene>
    <name evidence="1" type="ORF">DRJ26_04255</name>
</gene>
<comment type="caution">
    <text evidence="1">The sequence shown here is derived from an EMBL/GenBank/DDBJ whole genome shotgun (WGS) entry which is preliminary data.</text>
</comment>
<name>A0A497F0G0_9CREN</name>
<evidence type="ECO:0000313" key="1">
    <source>
        <dbReference type="EMBL" id="RLE52782.1"/>
    </source>
</evidence>
<dbReference type="InterPro" id="IPR007362">
    <property type="entry name" value="DUF429"/>
</dbReference>
<dbReference type="Proteomes" id="UP000269499">
    <property type="component" value="Unassembled WGS sequence"/>
</dbReference>
<evidence type="ECO:0000313" key="2">
    <source>
        <dbReference type="Proteomes" id="UP000269499"/>
    </source>
</evidence>
<organism evidence="1 2">
    <name type="scientific">Thermoproteota archaeon</name>
    <dbReference type="NCBI Taxonomy" id="2056631"/>
    <lineage>
        <taxon>Archaea</taxon>
        <taxon>Thermoproteota</taxon>
    </lineage>
</organism>
<dbReference type="PIRSF" id="PIRSF024051">
    <property type="entry name" value="DUF429"/>
    <property type="match status" value="1"/>
</dbReference>